<comment type="caution">
    <text evidence="2">The sequence shown here is derived from an EMBL/GenBank/DDBJ whole genome shotgun (WGS) entry which is preliminary data.</text>
</comment>
<name>A0A255EG74_9ACTN</name>
<gene>
    <name evidence="2" type="ORF">CGZ91_10310</name>
</gene>
<protein>
    <recommendedName>
        <fullName evidence="1">Peptidoglycan binding-like domain-containing protein</fullName>
    </recommendedName>
</protein>
<organism evidence="2 3">
    <name type="scientific">Parenemella sanctibonifatiensis</name>
    <dbReference type="NCBI Taxonomy" id="2016505"/>
    <lineage>
        <taxon>Bacteria</taxon>
        <taxon>Bacillati</taxon>
        <taxon>Actinomycetota</taxon>
        <taxon>Actinomycetes</taxon>
        <taxon>Propionibacteriales</taxon>
        <taxon>Propionibacteriaceae</taxon>
        <taxon>Parenemella</taxon>
    </lineage>
</organism>
<dbReference type="SUPFAM" id="SSF47090">
    <property type="entry name" value="PGBD-like"/>
    <property type="match status" value="1"/>
</dbReference>
<keyword evidence="3" id="KW-1185">Reference proteome</keyword>
<evidence type="ECO:0000313" key="2">
    <source>
        <dbReference type="EMBL" id="OYN89951.1"/>
    </source>
</evidence>
<dbReference type="Gene3D" id="1.10.101.10">
    <property type="entry name" value="PGBD-like superfamily/PGBD"/>
    <property type="match status" value="1"/>
</dbReference>
<dbReference type="EMBL" id="NMVJ01000008">
    <property type="protein sequence ID" value="OYN89951.1"/>
    <property type="molecule type" value="Genomic_DNA"/>
</dbReference>
<dbReference type="InterPro" id="IPR036365">
    <property type="entry name" value="PGBD-like_sf"/>
</dbReference>
<evidence type="ECO:0000313" key="3">
    <source>
        <dbReference type="Proteomes" id="UP000216300"/>
    </source>
</evidence>
<dbReference type="Pfam" id="PF01471">
    <property type="entry name" value="PG_binding_1"/>
    <property type="match status" value="1"/>
</dbReference>
<sequence length="65" mass="7028">MKTLQTTLNTWFPSYPGMPLVVDSSFGPATEAALKEFQRRAGLTVDGVFGLLTRTKLANITGVLV</sequence>
<feature type="domain" description="Peptidoglycan binding-like" evidence="1">
    <location>
        <begin position="2"/>
        <end position="57"/>
    </location>
</feature>
<dbReference type="Proteomes" id="UP000216300">
    <property type="component" value="Unassembled WGS sequence"/>
</dbReference>
<dbReference type="InterPro" id="IPR002477">
    <property type="entry name" value="Peptidoglycan-bd-like"/>
</dbReference>
<evidence type="ECO:0000259" key="1">
    <source>
        <dbReference type="Pfam" id="PF01471"/>
    </source>
</evidence>
<dbReference type="AlphaFoldDB" id="A0A255EG74"/>
<dbReference type="InterPro" id="IPR036366">
    <property type="entry name" value="PGBDSf"/>
</dbReference>
<proteinExistence type="predicted"/>
<accession>A0A255EG74</accession>
<reference evidence="2 3" key="1">
    <citation type="submission" date="2017-07" db="EMBL/GenBank/DDBJ databases">
        <title>Draft whole genome sequences of clinical Proprionibacteriaceae strains.</title>
        <authorList>
            <person name="Bernier A.-M."/>
            <person name="Bernard K."/>
            <person name="Domingo M.-C."/>
        </authorList>
    </citation>
    <scope>NUCLEOTIDE SEQUENCE [LARGE SCALE GENOMIC DNA]</scope>
    <source>
        <strain evidence="2 3">NML 150081</strain>
    </source>
</reference>